<dbReference type="Pfam" id="PF00295">
    <property type="entry name" value="Glyco_hydro_28"/>
    <property type="match status" value="1"/>
</dbReference>
<dbReference type="AlphaFoldDB" id="S8CQF7"/>
<dbReference type="SMART" id="SM00710">
    <property type="entry name" value="PbH1"/>
    <property type="match status" value="6"/>
</dbReference>
<evidence type="ECO:0000256" key="8">
    <source>
        <dbReference type="PROSITE-ProRule" id="PRU10052"/>
    </source>
</evidence>
<dbReference type="GO" id="GO:0004650">
    <property type="term" value="F:polygalacturonase activity"/>
    <property type="evidence" value="ECO:0007669"/>
    <property type="project" value="InterPro"/>
</dbReference>
<keyword evidence="5 9" id="KW-0378">Hydrolase</keyword>
<sequence length="320" mass="33180">MVGEVVFKGPCAAGPITVQIQGNVTANEDPSAYTLGAWFMIQDVSNVIVTGGGTLDGKGASVWKYDDGGTPMAVSLVMERVSFGKMNGLFFVNSMGFHSKITDSHDVVVDALTITAPATSPNTDGIHLSNATNVNITNSVIGTGDDCVSIGQGAVNVLVSGVTCGPGHGISVGSLGKRDNELNVSGVKVIHCKMSSTSNGARIKTYSETPELQATGITFQDITMDHVANPIIIDQHYHSSKTKDSNVKISDVHFIDIKGTTTTPAAIQLDCSATHPCESVQLSNINLQPAGGVTALTATCANAKTTVTGTTTPPMPRLCS</sequence>
<keyword evidence="6 9" id="KW-0326">Glycosidase</keyword>
<gene>
    <name evidence="10" type="ORF">M569_07664</name>
</gene>
<evidence type="ECO:0000256" key="1">
    <source>
        <dbReference type="ARBA" id="ARBA00004191"/>
    </source>
</evidence>
<comment type="subcellular location">
    <subcellularLocation>
        <location evidence="1">Secreted</location>
        <location evidence="1">Cell wall</location>
    </subcellularLocation>
</comment>
<dbReference type="EMBL" id="AUSU01003289">
    <property type="protein sequence ID" value="EPS67111.1"/>
    <property type="molecule type" value="Genomic_DNA"/>
</dbReference>
<dbReference type="InterPro" id="IPR012334">
    <property type="entry name" value="Pectin_lyas_fold"/>
</dbReference>
<dbReference type="GO" id="GO:0071555">
    <property type="term" value="P:cell wall organization"/>
    <property type="evidence" value="ECO:0007669"/>
    <property type="project" value="UniProtKB-KW"/>
</dbReference>
<dbReference type="InterPro" id="IPR000743">
    <property type="entry name" value="Glyco_hydro_28"/>
</dbReference>
<evidence type="ECO:0000256" key="4">
    <source>
        <dbReference type="ARBA" id="ARBA00022525"/>
    </source>
</evidence>
<dbReference type="OrthoDB" id="187139at2759"/>
<organism evidence="10 11">
    <name type="scientific">Genlisea aurea</name>
    <dbReference type="NCBI Taxonomy" id="192259"/>
    <lineage>
        <taxon>Eukaryota</taxon>
        <taxon>Viridiplantae</taxon>
        <taxon>Streptophyta</taxon>
        <taxon>Embryophyta</taxon>
        <taxon>Tracheophyta</taxon>
        <taxon>Spermatophyta</taxon>
        <taxon>Magnoliopsida</taxon>
        <taxon>eudicotyledons</taxon>
        <taxon>Gunneridae</taxon>
        <taxon>Pentapetalae</taxon>
        <taxon>asterids</taxon>
        <taxon>lamiids</taxon>
        <taxon>Lamiales</taxon>
        <taxon>Lentibulariaceae</taxon>
        <taxon>Genlisea</taxon>
    </lineage>
</organism>
<dbReference type="SUPFAM" id="SSF51126">
    <property type="entry name" value="Pectin lyase-like"/>
    <property type="match status" value="1"/>
</dbReference>
<dbReference type="Gene3D" id="2.160.20.10">
    <property type="entry name" value="Single-stranded right-handed beta-helix, Pectin lyase-like"/>
    <property type="match status" value="1"/>
</dbReference>
<evidence type="ECO:0000256" key="9">
    <source>
        <dbReference type="RuleBase" id="RU361169"/>
    </source>
</evidence>
<dbReference type="InterPro" id="IPR011050">
    <property type="entry name" value="Pectin_lyase_fold/virulence"/>
</dbReference>
<evidence type="ECO:0000256" key="5">
    <source>
        <dbReference type="ARBA" id="ARBA00022801"/>
    </source>
</evidence>
<feature type="active site" evidence="8">
    <location>
        <position position="168"/>
    </location>
</feature>
<dbReference type="PROSITE" id="PS00502">
    <property type="entry name" value="POLYGALACTURONASE"/>
    <property type="match status" value="1"/>
</dbReference>
<comment type="similarity">
    <text evidence="2 9">Belongs to the glycosyl hydrolase 28 family.</text>
</comment>
<evidence type="ECO:0008006" key="12">
    <source>
        <dbReference type="Google" id="ProtNLM"/>
    </source>
</evidence>
<keyword evidence="4" id="KW-0964">Secreted</keyword>
<name>S8CQF7_9LAMI</name>
<evidence type="ECO:0000256" key="6">
    <source>
        <dbReference type="ARBA" id="ARBA00023295"/>
    </source>
</evidence>
<keyword evidence="3" id="KW-0134">Cell wall</keyword>
<evidence type="ECO:0000256" key="2">
    <source>
        <dbReference type="ARBA" id="ARBA00008834"/>
    </source>
</evidence>
<keyword evidence="7" id="KW-0961">Cell wall biogenesis/degradation</keyword>
<accession>S8CQF7</accession>
<dbReference type="InterPro" id="IPR006626">
    <property type="entry name" value="PbH1"/>
</dbReference>
<evidence type="ECO:0000256" key="7">
    <source>
        <dbReference type="ARBA" id="ARBA00023316"/>
    </source>
</evidence>
<dbReference type="PANTHER" id="PTHR31375">
    <property type="match status" value="1"/>
</dbReference>
<evidence type="ECO:0000313" key="11">
    <source>
        <dbReference type="Proteomes" id="UP000015453"/>
    </source>
</evidence>
<dbReference type="GO" id="GO:0005975">
    <property type="term" value="P:carbohydrate metabolic process"/>
    <property type="evidence" value="ECO:0007669"/>
    <property type="project" value="InterPro"/>
</dbReference>
<keyword evidence="11" id="KW-1185">Reference proteome</keyword>
<reference evidence="10 11" key="1">
    <citation type="journal article" date="2013" name="BMC Genomics">
        <title>The miniature genome of a carnivorous plant Genlisea aurea contains a low number of genes and short non-coding sequences.</title>
        <authorList>
            <person name="Leushkin E.V."/>
            <person name="Sutormin R.A."/>
            <person name="Nabieva E.R."/>
            <person name="Penin A.A."/>
            <person name="Kondrashov A.S."/>
            <person name="Logacheva M.D."/>
        </authorList>
    </citation>
    <scope>NUCLEOTIDE SEQUENCE [LARGE SCALE GENOMIC DNA]</scope>
</reference>
<evidence type="ECO:0000313" key="10">
    <source>
        <dbReference type="EMBL" id="EPS67111.1"/>
    </source>
</evidence>
<protein>
    <recommendedName>
        <fullName evidence="12">Polygalacturonase</fullName>
    </recommendedName>
</protein>
<evidence type="ECO:0000256" key="3">
    <source>
        <dbReference type="ARBA" id="ARBA00022512"/>
    </source>
</evidence>
<proteinExistence type="inferred from homology"/>
<dbReference type="Proteomes" id="UP000015453">
    <property type="component" value="Unassembled WGS sequence"/>
</dbReference>
<comment type="caution">
    <text evidence="10">The sequence shown here is derived from an EMBL/GenBank/DDBJ whole genome shotgun (WGS) entry which is preliminary data.</text>
</comment>